<proteinExistence type="inferred from homology"/>
<comment type="similarity">
    <text evidence="2">Belongs to the GMC oxidoreductase family.</text>
</comment>
<gene>
    <name evidence="9" type="ORF">RNC47_31980</name>
</gene>
<dbReference type="SUPFAM" id="SSF51905">
    <property type="entry name" value="FAD/NAD(P)-binding domain"/>
    <property type="match status" value="1"/>
</dbReference>
<protein>
    <submittedName>
        <fullName evidence="9">GMC family oxidoreductase</fullName>
    </submittedName>
</protein>
<dbReference type="SUPFAM" id="SSF54373">
    <property type="entry name" value="FAD-linked reductases, C-terminal domain"/>
    <property type="match status" value="1"/>
</dbReference>
<comment type="cofactor">
    <cofactor evidence="1">
        <name>FAD</name>
        <dbReference type="ChEBI" id="CHEBI:57692"/>
    </cofactor>
</comment>
<evidence type="ECO:0000256" key="4">
    <source>
        <dbReference type="ARBA" id="ARBA00022827"/>
    </source>
</evidence>
<evidence type="ECO:0000256" key="5">
    <source>
        <dbReference type="ARBA" id="ARBA00023002"/>
    </source>
</evidence>
<evidence type="ECO:0000259" key="7">
    <source>
        <dbReference type="Pfam" id="PF00732"/>
    </source>
</evidence>
<evidence type="ECO:0000256" key="3">
    <source>
        <dbReference type="ARBA" id="ARBA00022630"/>
    </source>
</evidence>
<feature type="domain" description="Glucose-methanol-choline oxidoreductase C-terminal" evidence="8">
    <location>
        <begin position="380"/>
        <end position="499"/>
    </location>
</feature>
<keyword evidence="4" id="KW-0274">FAD</keyword>
<dbReference type="RefSeq" id="WP_311603865.1">
    <property type="nucleotide sequence ID" value="NZ_JAVREM010000079.1"/>
</dbReference>
<keyword evidence="10" id="KW-1185">Reference proteome</keyword>
<dbReference type="InterPro" id="IPR051473">
    <property type="entry name" value="P2Ox-like"/>
</dbReference>
<keyword evidence="3" id="KW-0285">Flavoprotein</keyword>
<dbReference type="InterPro" id="IPR036188">
    <property type="entry name" value="FAD/NAD-bd_sf"/>
</dbReference>
<dbReference type="PANTHER" id="PTHR42784">
    <property type="entry name" value="PYRANOSE 2-OXIDASE"/>
    <property type="match status" value="1"/>
</dbReference>
<reference evidence="10" key="1">
    <citation type="submission" date="2023-07" db="EMBL/GenBank/DDBJ databases">
        <title>30 novel species of actinomycetes from the DSMZ collection.</title>
        <authorList>
            <person name="Nouioui I."/>
        </authorList>
    </citation>
    <scope>NUCLEOTIDE SEQUENCE [LARGE SCALE GENOMIC DNA]</scope>
    <source>
        <strain evidence="10">DSM 44918</strain>
    </source>
</reference>
<accession>A0ABU2LZB9</accession>
<evidence type="ECO:0000256" key="2">
    <source>
        <dbReference type="ARBA" id="ARBA00010790"/>
    </source>
</evidence>
<name>A0ABU2LZB9_9ACTN</name>
<dbReference type="EMBL" id="JAVREM010000079">
    <property type="protein sequence ID" value="MDT0322941.1"/>
    <property type="molecule type" value="Genomic_DNA"/>
</dbReference>
<evidence type="ECO:0000256" key="6">
    <source>
        <dbReference type="SAM" id="MobiDB-lite"/>
    </source>
</evidence>
<evidence type="ECO:0000313" key="9">
    <source>
        <dbReference type="EMBL" id="MDT0322941.1"/>
    </source>
</evidence>
<evidence type="ECO:0000259" key="8">
    <source>
        <dbReference type="Pfam" id="PF05199"/>
    </source>
</evidence>
<dbReference type="PANTHER" id="PTHR42784:SF1">
    <property type="entry name" value="PYRANOSE 2-OXIDASE"/>
    <property type="match status" value="1"/>
</dbReference>
<dbReference type="Pfam" id="PF05199">
    <property type="entry name" value="GMC_oxred_C"/>
    <property type="match status" value="1"/>
</dbReference>
<dbReference type="InterPro" id="IPR007867">
    <property type="entry name" value="GMC_OxRtase_C"/>
</dbReference>
<keyword evidence="5" id="KW-0560">Oxidoreductase</keyword>
<dbReference type="Gene3D" id="3.50.50.60">
    <property type="entry name" value="FAD/NAD(P)-binding domain"/>
    <property type="match status" value="2"/>
</dbReference>
<feature type="region of interest" description="Disordered" evidence="6">
    <location>
        <begin position="189"/>
        <end position="209"/>
    </location>
</feature>
<dbReference type="Pfam" id="PF00732">
    <property type="entry name" value="GMC_oxred_N"/>
    <property type="match status" value="1"/>
</dbReference>
<evidence type="ECO:0000313" key="10">
    <source>
        <dbReference type="Proteomes" id="UP001183420"/>
    </source>
</evidence>
<feature type="domain" description="Glucose-methanol-choline oxidoreductase N-terminal" evidence="7">
    <location>
        <begin position="233"/>
        <end position="302"/>
    </location>
</feature>
<sequence length="519" mass="54641">MNPPEADLLIIGGGLMGAGLARAVRDEHPTARIVMVDTGPAIGTVAGQHLHDTEDEELWLRYNRRVEAGTQALYVGAETTPDIGPTVVGAPGGMYHLGAFGQDAAQLPAGAIGWNAGGMGIHWTAATPIPYGAEVFGFVDPDEWAADLAVARRLLRVHPDPYGQDEAAAAVVSRLRAVFDGVSAPGRHVQPMPMAIQPGPGTGATGGRRGELRRTGPNVVFPPIGDGSDPAFTLVSDTLCREILMAGARATGARVLDLRTGVEREITATTVAVCADALRTPQLLWASGIRPPALGRRLNEHVFATGRVLVDPGRVPIDLARVRRPLSGEWCVASHWLPHSGASQPFQGQLMSSLALGPDLRTPYGYVVALSWYIPTGIRAENRVEFSATETDAAGLPRMRIRFSYSAEDRRTIAAGLDSQRRAAEALGDFDPDRDSAVLAPGSSLHYTGTVRMGPADDGTSVCDPDGRVWGTDNVFVAGNGVIPTPMTANTTLTGMVTAVRAARGIGGRSARAVGAMRS</sequence>
<organism evidence="9 10">
    <name type="scientific">Streptomyces millisiae</name>
    <dbReference type="NCBI Taxonomy" id="3075542"/>
    <lineage>
        <taxon>Bacteria</taxon>
        <taxon>Bacillati</taxon>
        <taxon>Actinomycetota</taxon>
        <taxon>Actinomycetes</taxon>
        <taxon>Kitasatosporales</taxon>
        <taxon>Streptomycetaceae</taxon>
        <taxon>Streptomyces</taxon>
    </lineage>
</organism>
<dbReference type="Proteomes" id="UP001183420">
    <property type="component" value="Unassembled WGS sequence"/>
</dbReference>
<evidence type="ECO:0000256" key="1">
    <source>
        <dbReference type="ARBA" id="ARBA00001974"/>
    </source>
</evidence>
<dbReference type="Gene3D" id="3.30.410.40">
    <property type="match status" value="1"/>
</dbReference>
<dbReference type="InterPro" id="IPR000172">
    <property type="entry name" value="GMC_OxRdtase_N"/>
</dbReference>
<comment type="caution">
    <text evidence="9">The sequence shown here is derived from an EMBL/GenBank/DDBJ whole genome shotgun (WGS) entry which is preliminary data.</text>
</comment>